<comment type="caution">
    <text evidence="2">The sequence shown here is derived from an EMBL/GenBank/DDBJ whole genome shotgun (WGS) entry which is preliminary data.</text>
</comment>
<dbReference type="AlphaFoldDB" id="A0A7W7D7X8"/>
<keyword evidence="3" id="KW-1185">Reference proteome</keyword>
<dbReference type="Proteomes" id="UP000542210">
    <property type="component" value="Unassembled WGS sequence"/>
</dbReference>
<organism evidence="2 3">
    <name type="scientific">Sphaerisporangium siamense</name>
    <dbReference type="NCBI Taxonomy" id="795645"/>
    <lineage>
        <taxon>Bacteria</taxon>
        <taxon>Bacillati</taxon>
        <taxon>Actinomycetota</taxon>
        <taxon>Actinomycetes</taxon>
        <taxon>Streptosporangiales</taxon>
        <taxon>Streptosporangiaceae</taxon>
        <taxon>Sphaerisporangium</taxon>
    </lineage>
</organism>
<evidence type="ECO:0000259" key="1">
    <source>
        <dbReference type="Pfam" id="PF13672"/>
    </source>
</evidence>
<dbReference type="EMBL" id="JACHND010000001">
    <property type="protein sequence ID" value="MBB4701925.1"/>
    <property type="molecule type" value="Genomic_DNA"/>
</dbReference>
<proteinExistence type="predicted"/>
<evidence type="ECO:0000313" key="3">
    <source>
        <dbReference type="Proteomes" id="UP000542210"/>
    </source>
</evidence>
<reference evidence="2 3" key="1">
    <citation type="submission" date="2020-08" db="EMBL/GenBank/DDBJ databases">
        <title>Sequencing the genomes of 1000 actinobacteria strains.</title>
        <authorList>
            <person name="Klenk H.-P."/>
        </authorList>
    </citation>
    <scope>NUCLEOTIDE SEQUENCE [LARGE SCALE GENOMIC DNA]</scope>
    <source>
        <strain evidence="2 3">DSM 45784</strain>
    </source>
</reference>
<name>A0A7W7D7X8_9ACTN</name>
<protein>
    <recommendedName>
        <fullName evidence="1">PPM-type phosphatase domain-containing protein</fullName>
    </recommendedName>
</protein>
<accession>A0A7W7D7X8</accession>
<dbReference type="InterPro" id="IPR001932">
    <property type="entry name" value="PPM-type_phosphatase-like_dom"/>
</dbReference>
<feature type="domain" description="PPM-type phosphatase" evidence="1">
    <location>
        <begin position="14"/>
        <end position="220"/>
    </location>
</feature>
<sequence>MRLTFATEPAYLGRLNEDFIAATQDAVVLLDGAGTPPGVECGCHHGVAWYSHTLGSTLVTSMTQSAGTLGEILADGIKTVAGLHASSCDLTHAGSPSATVVMLRRTGEMLEWLVLADSVLVLDVAGSPEPVVICDDREAQVGARYRTLMDSLPGGSPEHQRAHAQYVETMRRHRNREDGFWVASVDPSAADQAQSGAIPVGEVRAAAVLSDGASRLVDRFELATWRQLLDLLDSSGPGELIDRVRQAERSDLEGRRWPRGKAFDDATAAYVTALGDGW</sequence>
<dbReference type="Pfam" id="PF13672">
    <property type="entry name" value="PP2C_2"/>
    <property type="match status" value="1"/>
</dbReference>
<gene>
    <name evidence="2" type="ORF">BJ982_003469</name>
</gene>
<dbReference type="RefSeq" id="WP_184881330.1">
    <property type="nucleotide sequence ID" value="NZ_BOOV01000007.1"/>
</dbReference>
<evidence type="ECO:0000313" key="2">
    <source>
        <dbReference type="EMBL" id="MBB4701925.1"/>
    </source>
</evidence>